<evidence type="ECO:0000256" key="8">
    <source>
        <dbReference type="ARBA" id="ARBA00022989"/>
    </source>
</evidence>
<keyword evidence="8" id="KW-1133">Transmembrane helix</keyword>
<protein>
    <submittedName>
        <fullName evidence="11">Type II secretion system protein GspL</fullName>
    </submittedName>
</protein>
<reference evidence="11 12" key="1">
    <citation type="submission" date="2020-04" db="EMBL/GenBank/DDBJ databases">
        <title>Molecular characterization of pseudomonads from Agaricus bisporus reveal novel blotch 2 pathogens in Western Europe.</title>
        <authorList>
            <person name="Taparia T."/>
            <person name="Krijger M."/>
            <person name="Haynes E."/>
            <person name="Elpinstone J.G."/>
            <person name="Noble R."/>
            <person name="Van Der Wolf J."/>
        </authorList>
    </citation>
    <scope>NUCLEOTIDE SEQUENCE [LARGE SCALE GENOMIC DNA]</scope>
    <source>
        <strain evidence="11 12">IPO3753</strain>
    </source>
</reference>
<comment type="caution">
    <text evidence="11">The sequence shown here is derived from an EMBL/GenBank/DDBJ whole genome shotgun (WGS) entry which is preliminary data.</text>
</comment>
<sequence>MKRLRIGLPPLDELTTESQVQFAWLDRAGQVSQLGQGSLAQLANNPAAFFLHPRDSLLTSLELPQLPSAKVDDAVTCAAQALILGPLELMHVAHGPRESSGRVQVGWLPKSSLEHLGRITTQLKIKVRGLYPAPYALPVSEPPSAAFSDGHLLLRLSVQQGAVHPLGQPALDDLLATGVDVHQVTGDARWAGPLPGWGLHGRLQQAATGGWGRAAACTMLAVAIWTLGLNLYATRQVEEGQRLKAQMSQQVRQAFPELPVILNPLQQARQQLAARQSGAAAEPGQRFTGLLALAGSSLPSMAGSVESLSYEQGRLQVSLLPDTRSPALAADAQALLAQAGFAATRDDQGWTLGPLAERVEADADDETEDE</sequence>
<proteinExistence type="inferred from homology"/>
<keyword evidence="3" id="KW-0813">Transport</keyword>
<dbReference type="InterPro" id="IPR025691">
    <property type="entry name" value="GspL_pp_dom"/>
</dbReference>
<organism evidence="11 12">
    <name type="scientific">Pseudomonas yamanorum</name>
    <dbReference type="NCBI Taxonomy" id="515393"/>
    <lineage>
        <taxon>Bacteria</taxon>
        <taxon>Pseudomonadati</taxon>
        <taxon>Pseudomonadota</taxon>
        <taxon>Gammaproteobacteria</taxon>
        <taxon>Pseudomonadales</taxon>
        <taxon>Pseudomonadaceae</taxon>
        <taxon>Pseudomonas</taxon>
    </lineage>
</organism>
<evidence type="ECO:0000256" key="4">
    <source>
        <dbReference type="ARBA" id="ARBA00022475"/>
    </source>
</evidence>
<evidence type="ECO:0000256" key="3">
    <source>
        <dbReference type="ARBA" id="ARBA00022448"/>
    </source>
</evidence>
<evidence type="ECO:0000256" key="5">
    <source>
        <dbReference type="ARBA" id="ARBA00022519"/>
    </source>
</evidence>
<keyword evidence="4" id="KW-1003">Cell membrane</keyword>
<dbReference type="SUPFAM" id="SSF53067">
    <property type="entry name" value="Actin-like ATPase domain"/>
    <property type="match status" value="1"/>
</dbReference>
<dbReference type="NCBIfam" id="TIGR01709">
    <property type="entry name" value="typeII_sec_gspL"/>
    <property type="match status" value="1"/>
</dbReference>
<feature type="domain" description="GspL periplasmic" evidence="10">
    <location>
        <begin position="209"/>
        <end position="343"/>
    </location>
</feature>
<keyword evidence="9" id="KW-0472">Membrane</keyword>
<gene>
    <name evidence="11" type="ORF">HX826_30850</name>
</gene>
<comment type="similarity">
    <text evidence="2">Belongs to the GSP L family.</text>
</comment>
<dbReference type="Pfam" id="PF12693">
    <property type="entry name" value="GspL_C"/>
    <property type="match status" value="1"/>
</dbReference>
<dbReference type="RefSeq" id="WP_177027630.1">
    <property type="nucleotide sequence ID" value="NZ_JACAQR010000096.1"/>
</dbReference>
<dbReference type="Proteomes" id="UP000546584">
    <property type="component" value="Unassembled WGS sequence"/>
</dbReference>
<accession>A0AAJ3HAK2</accession>
<evidence type="ECO:0000256" key="1">
    <source>
        <dbReference type="ARBA" id="ARBA00004533"/>
    </source>
</evidence>
<dbReference type="InterPro" id="IPR007812">
    <property type="entry name" value="T2SS_protein-GspL"/>
</dbReference>
<evidence type="ECO:0000256" key="6">
    <source>
        <dbReference type="ARBA" id="ARBA00022692"/>
    </source>
</evidence>
<dbReference type="GO" id="GO:0015627">
    <property type="term" value="C:type II protein secretion system complex"/>
    <property type="evidence" value="ECO:0007669"/>
    <property type="project" value="InterPro"/>
</dbReference>
<name>A0AAJ3HAK2_9PSED</name>
<keyword evidence="7" id="KW-0653">Protein transport</keyword>
<dbReference type="EMBL" id="JACAQR010000096">
    <property type="protein sequence ID" value="NWD46296.1"/>
    <property type="molecule type" value="Genomic_DNA"/>
</dbReference>
<evidence type="ECO:0000313" key="12">
    <source>
        <dbReference type="Proteomes" id="UP000546584"/>
    </source>
</evidence>
<dbReference type="AlphaFoldDB" id="A0AAJ3HAK2"/>
<dbReference type="GO" id="GO:0015628">
    <property type="term" value="P:protein secretion by the type II secretion system"/>
    <property type="evidence" value="ECO:0007669"/>
    <property type="project" value="InterPro"/>
</dbReference>
<dbReference type="InterPro" id="IPR043129">
    <property type="entry name" value="ATPase_NBD"/>
</dbReference>
<dbReference type="Gene3D" id="3.30.420.380">
    <property type="match status" value="1"/>
</dbReference>
<evidence type="ECO:0000256" key="7">
    <source>
        <dbReference type="ARBA" id="ARBA00022927"/>
    </source>
</evidence>
<dbReference type="GO" id="GO:0009276">
    <property type="term" value="C:Gram-negative-bacterium-type cell wall"/>
    <property type="evidence" value="ECO:0007669"/>
    <property type="project" value="InterPro"/>
</dbReference>
<keyword evidence="5" id="KW-0997">Cell inner membrane</keyword>
<evidence type="ECO:0000256" key="9">
    <source>
        <dbReference type="ARBA" id="ARBA00023136"/>
    </source>
</evidence>
<evidence type="ECO:0000259" key="10">
    <source>
        <dbReference type="Pfam" id="PF12693"/>
    </source>
</evidence>
<evidence type="ECO:0000256" key="2">
    <source>
        <dbReference type="ARBA" id="ARBA00005318"/>
    </source>
</evidence>
<comment type="subcellular location">
    <subcellularLocation>
        <location evidence="1">Cell inner membrane</location>
    </subcellularLocation>
</comment>
<keyword evidence="6" id="KW-0812">Transmembrane</keyword>
<evidence type="ECO:0000313" key="11">
    <source>
        <dbReference type="EMBL" id="NWD46296.1"/>
    </source>
</evidence>
<dbReference type="GO" id="GO:0005886">
    <property type="term" value="C:plasma membrane"/>
    <property type="evidence" value="ECO:0007669"/>
    <property type="project" value="UniProtKB-SubCell"/>
</dbReference>